<organism evidence="8 9">
    <name type="scientific">Orchesella dallaii</name>
    <dbReference type="NCBI Taxonomy" id="48710"/>
    <lineage>
        <taxon>Eukaryota</taxon>
        <taxon>Metazoa</taxon>
        <taxon>Ecdysozoa</taxon>
        <taxon>Arthropoda</taxon>
        <taxon>Hexapoda</taxon>
        <taxon>Collembola</taxon>
        <taxon>Entomobryomorpha</taxon>
        <taxon>Entomobryoidea</taxon>
        <taxon>Orchesellidae</taxon>
        <taxon>Orchesellinae</taxon>
        <taxon>Orchesella</taxon>
    </lineage>
</organism>
<dbReference type="PROSITE" id="PS50240">
    <property type="entry name" value="TRYPSIN_DOM"/>
    <property type="match status" value="1"/>
</dbReference>
<dbReference type="PROSITE" id="PS00134">
    <property type="entry name" value="TRYPSIN_HIS"/>
    <property type="match status" value="1"/>
</dbReference>
<evidence type="ECO:0000256" key="1">
    <source>
        <dbReference type="ARBA" id="ARBA00022670"/>
    </source>
</evidence>
<dbReference type="InterPro" id="IPR043504">
    <property type="entry name" value="Peptidase_S1_PA_chymotrypsin"/>
</dbReference>
<evidence type="ECO:0000256" key="2">
    <source>
        <dbReference type="ARBA" id="ARBA00022801"/>
    </source>
</evidence>
<dbReference type="InterPro" id="IPR001314">
    <property type="entry name" value="Peptidase_S1A"/>
</dbReference>
<keyword evidence="4" id="KW-1015">Disulfide bond</keyword>
<keyword evidence="9" id="KW-1185">Reference proteome</keyword>
<accession>A0ABP1QLK7</accession>
<feature type="chain" id="PRO_5047124506" description="Peptidase S1 domain-containing protein" evidence="6">
    <location>
        <begin position="22"/>
        <end position="355"/>
    </location>
</feature>
<dbReference type="InterPro" id="IPR009003">
    <property type="entry name" value="Peptidase_S1_PA"/>
</dbReference>
<comment type="caution">
    <text evidence="8">The sequence shown here is derived from an EMBL/GenBank/DDBJ whole genome shotgun (WGS) entry which is preliminary data.</text>
</comment>
<evidence type="ECO:0000256" key="3">
    <source>
        <dbReference type="ARBA" id="ARBA00022825"/>
    </source>
</evidence>
<evidence type="ECO:0000256" key="4">
    <source>
        <dbReference type="ARBA" id="ARBA00023157"/>
    </source>
</evidence>
<dbReference type="Gene3D" id="2.40.10.10">
    <property type="entry name" value="Trypsin-like serine proteases"/>
    <property type="match status" value="1"/>
</dbReference>
<reference evidence="8 9" key="1">
    <citation type="submission" date="2024-08" db="EMBL/GenBank/DDBJ databases">
        <authorList>
            <person name="Cucini C."/>
            <person name="Frati F."/>
        </authorList>
    </citation>
    <scope>NUCLEOTIDE SEQUENCE [LARGE SCALE GENOMIC DNA]</scope>
</reference>
<name>A0ABP1QLK7_9HEXA</name>
<feature type="domain" description="Peptidase S1" evidence="7">
    <location>
        <begin position="68"/>
        <end position="350"/>
    </location>
</feature>
<dbReference type="InterPro" id="IPR001254">
    <property type="entry name" value="Trypsin_dom"/>
</dbReference>
<dbReference type="PROSITE" id="PS00135">
    <property type="entry name" value="TRYPSIN_SER"/>
    <property type="match status" value="1"/>
</dbReference>
<dbReference type="PANTHER" id="PTHR24264:SF54">
    <property type="entry name" value="PEPTIDASE S1 DOMAIN-CONTAINING PROTEIN"/>
    <property type="match status" value="1"/>
</dbReference>
<evidence type="ECO:0000313" key="9">
    <source>
        <dbReference type="Proteomes" id="UP001642540"/>
    </source>
</evidence>
<dbReference type="InterPro" id="IPR050127">
    <property type="entry name" value="Serine_Proteases_S1"/>
</dbReference>
<dbReference type="PRINTS" id="PR00722">
    <property type="entry name" value="CHYMOTRYPSIN"/>
</dbReference>
<feature type="signal peptide" evidence="6">
    <location>
        <begin position="1"/>
        <end position="21"/>
    </location>
</feature>
<dbReference type="Proteomes" id="UP001642540">
    <property type="component" value="Unassembled WGS sequence"/>
</dbReference>
<dbReference type="InterPro" id="IPR018114">
    <property type="entry name" value="TRYPSIN_HIS"/>
</dbReference>
<dbReference type="CDD" id="cd00190">
    <property type="entry name" value="Tryp_SPc"/>
    <property type="match status" value="1"/>
</dbReference>
<gene>
    <name evidence="8" type="ORF">ODALV1_LOCUS12518</name>
</gene>
<dbReference type="SUPFAM" id="SSF50494">
    <property type="entry name" value="Trypsin-like serine proteases"/>
    <property type="match status" value="1"/>
</dbReference>
<evidence type="ECO:0000256" key="5">
    <source>
        <dbReference type="RuleBase" id="RU363034"/>
    </source>
</evidence>
<keyword evidence="3 5" id="KW-0720">Serine protease</keyword>
<evidence type="ECO:0000313" key="8">
    <source>
        <dbReference type="EMBL" id="CAL8106918.1"/>
    </source>
</evidence>
<sequence>MIISFTYSFLFIFGWLCHAEGLSISTKGRKLFHPSTWNKVVKSAPQCGRAFIARESRNEAASERAARIVGGFKVESPIPWQVSVQEEITRGTGIYSHVCGGVLISEHHLLTAAHCIRTNSKYRVVLGKHKLGSTSSHEQTFDIRQSDIVAHRRFGEIAEYANDIAILKIERANGEGARLNDAVHPICLPESPDWETMLRAAPFSECIVSGFGSINGSDLNTLSNSLRAAAVPIHNQNTCDKLYNHDYFDSKGDYGFFESNRLRSIKFAKNSRRSFGGGVKFVDDMLCAGPLSGSKDHCFGDSGGPLACKHEDRYYLLGIVSWGINCGEPKMPGLYTRVSHYLRWISNEKLLLGPI</sequence>
<protein>
    <recommendedName>
        <fullName evidence="7">Peptidase S1 domain-containing protein</fullName>
    </recommendedName>
</protein>
<evidence type="ECO:0000259" key="7">
    <source>
        <dbReference type="PROSITE" id="PS50240"/>
    </source>
</evidence>
<keyword evidence="6" id="KW-0732">Signal</keyword>
<dbReference type="Pfam" id="PF00089">
    <property type="entry name" value="Trypsin"/>
    <property type="match status" value="1"/>
</dbReference>
<keyword evidence="2 5" id="KW-0378">Hydrolase</keyword>
<evidence type="ECO:0000256" key="6">
    <source>
        <dbReference type="SAM" id="SignalP"/>
    </source>
</evidence>
<proteinExistence type="predicted"/>
<dbReference type="InterPro" id="IPR033116">
    <property type="entry name" value="TRYPSIN_SER"/>
</dbReference>
<dbReference type="PANTHER" id="PTHR24264">
    <property type="entry name" value="TRYPSIN-RELATED"/>
    <property type="match status" value="1"/>
</dbReference>
<keyword evidence="1 5" id="KW-0645">Protease</keyword>
<dbReference type="SMART" id="SM00020">
    <property type="entry name" value="Tryp_SPc"/>
    <property type="match status" value="1"/>
</dbReference>
<dbReference type="EMBL" id="CAXLJM020000038">
    <property type="protein sequence ID" value="CAL8106918.1"/>
    <property type="molecule type" value="Genomic_DNA"/>
</dbReference>